<feature type="disulfide bond" evidence="4">
    <location>
        <begin position="286"/>
        <end position="335"/>
    </location>
</feature>
<comment type="subcellular location">
    <subcellularLocation>
        <location evidence="1">Secreted</location>
    </subcellularLocation>
</comment>
<dbReference type="Gene3D" id="2.10.90.10">
    <property type="entry name" value="Cystine-knot cytokines"/>
    <property type="match status" value="1"/>
</dbReference>
<dbReference type="Pfam" id="PF00007">
    <property type="entry name" value="Cys_knot"/>
    <property type="match status" value="1"/>
</dbReference>
<dbReference type="InterPro" id="IPR006207">
    <property type="entry name" value="Cys_knot_C"/>
</dbReference>
<sequence>MNYTIEGCFCPDGMKLFNKESGICVEKCGCLDPEGIPREFNERFEYKCQDCICEESTKAVTCKPKTCPPPPPIANCTGAGFVLVNQTNPSDPCCPAYVCQCQIDTCPVINMNCPIDISQLSAFLKGKVCPELTCGWFFSPVIACQECTCTNEVDPKSGLFKITCEFLQCDEECDLGYKYVESVSDECCGRCVQTHCIVDLKGKKHLLMHGETWSPTENKCEQHTCVKSGETLTIISSHTVCPPFEQSNCQPDTIQTAANGCCKICVEKEKACKLVSMKTRVTVKNCQSDQEVDMPYCEGSCNTFTKYSQAAAALQHSCSCCKETRFSNRTVDLLCLNGDRVPYTYMHVEECGCRHSDCTKTPGQHARRKRSFTLL</sequence>
<dbReference type="AlphaFoldDB" id="A0A6P7K9R0"/>
<keyword evidence="7" id="KW-1185">Reference proteome</keyword>
<dbReference type="OrthoDB" id="10071893at2759"/>
<dbReference type="RefSeq" id="XP_028286248.1">
    <property type="nucleotide sequence ID" value="XM_028430447.1"/>
</dbReference>
<dbReference type="PROSITE" id="PS50184">
    <property type="entry name" value="VWFC_2"/>
    <property type="match status" value="1"/>
</dbReference>
<dbReference type="InterPro" id="IPR006208">
    <property type="entry name" value="Glyco_hormone_CN"/>
</dbReference>
<proteinExistence type="predicted"/>
<feature type="domain" description="VWFC" evidence="6">
    <location>
        <begin position="30"/>
        <end position="100"/>
    </location>
</feature>
<dbReference type="PANTHER" id="PTHR11339:SF384">
    <property type="entry name" value="MUCIN-2"/>
    <property type="match status" value="1"/>
</dbReference>
<keyword evidence="3 4" id="KW-1015">Disulfide bond</keyword>
<evidence type="ECO:0000256" key="4">
    <source>
        <dbReference type="PROSITE-ProRule" id="PRU00039"/>
    </source>
</evidence>
<dbReference type="PROSITE" id="PS01225">
    <property type="entry name" value="CTCK_2"/>
    <property type="match status" value="1"/>
</dbReference>
<dbReference type="InterPro" id="IPR001007">
    <property type="entry name" value="VWF_dom"/>
</dbReference>
<evidence type="ECO:0000259" key="5">
    <source>
        <dbReference type="PROSITE" id="PS01225"/>
    </source>
</evidence>
<feature type="disulfide bond" evidence="4">
    <location>
        <begin position="301"/>
        <end position="353"/>
    </location>
</feature>
<comment type="caution">
    <text evidence="4">Lacks conserved residue(s) required for the propagation of feature annotation.</text>
</comment>
<keyword evidence="2" id="KW-0964">Secreted</keyword>
<feature type="domain" description="CTCK" evidence="5">
    <location>
        <begin position="265"/>
        <end position="359"/>
    </location>
</feature>
<gene>
    <name evidence="8" type="primary">LOC114451662</name>
</gene>
<dbReference type="GeneID" id="114451662"/>
<reference evidence="8" key="1">
    <citation type="submission" date="2025-08" db="UniProtKB">
        <authorList>
            <consortium name="RefSeq"/>
        </authorList>
    </citation>
    <scope>IDENTIFICATION</scope>
</reference>
<dbReference type="InterPro" id="IPR029034">
    <property type="entry name" value="Cystine-knot_cytokine"/>
</dbReference>
<dbReference type="PROSITE" id="PS01208">
    <property type="entry name" value="VWFC_1"/>
    <property type="match status" value="2"/>
</dbReference>
<evidence type="ECO:0000313" key="8">
    <source>
        <dbReference type="RefSeq" id="XP_028286248.1"/>
    </source>
</evidence>
<dbReference type="InterPro" id="IPR050780">
    <property type="entry name" value="Mucin_vWF_Thrombospondin_sf"/>
</dbReference>
<evidence type="ECO:0000313" key="7">
    <source>
        <dbReference type="Proteomes" id="UP000515145"/>
    </source>
</evidence>
<dbReference type="PROSITE" id="PS01185">
    <property type="entry name" value="CTCK_1"/>
    <property type="match status" value="1"/>
</dbReference>
<protein>
    <submittedName>
        <fullName evidence="8">Intestinal mucin-like protein</fullName>
    </submittedName>
</protein>
<feature type="disulfide bond" evidence="4">
    <location>
        <begin position="297"/>
        <end position="351"/>
    </location>
</feature>
<accession>A0A6P7K9R0</accession>
<dbReference type="SMART" id="SM00041">
    <property type="entry name" value="CT"/>
    <property type="match status" value="1"/>
</dbReference>
<organism evidence="7 8">
    <name type="scientific">Parambassis ranga</name>
    <name type="common">Indian glassy fish</name>
    <dbReference type="NCBI Taxonomy" id="210632"/>
    <lineage>
        <taxon>Eukaryota</taxon>
        <taxon>Metazoa</taxon>
        <taxon>Chordata</taxon>
        <taxon>Craniata</taxon>
        <taxon>Vertebrata</taxon>
        <taxon>Euteleostomi</taxon>
        <taxon>Actinopterygii</taxon>
        <taxon>Neopterygii</taxon>
        <taxon>Teleostei</taxon>
        <taxon>Neoteleostei</taxon>
        <taxon>Acanthomorphata</taxon>
        <taxon>Ovalentaria</taxon>
        <taxon>Ambassidae</taxon>
        <taxon>Parambassis</taxon>
    </lineage>
</organism>
<evidence type="ECO:0000256" key="1">
    <source>
        <dbReference type="ARBA" id="ARBA00004613"/>
    </source>
</evidence>
<name>A0A6P7K9R0_9TELE</name>
<dbReference type="GO" id="GO:0005576">
    <property type="term" value="C:extracellular region"/>
    <property type="evidence" value="ECO:0007669"/>
    <property type="project" value="UniProtKB-SubCell"/>
</dbReference>
<dbReference type="Proteomes" id="UP000515145">
    <property type="component" value="Chromosome 19"/>
</dbReference>
<evidence type="ECO:0000256" key="2">
    <source>
        <dbReference type="ARBA" id="ARBA00022525"/>
    </source>
</evidence>
<evidence type="ECO:0000256" key="3">
    <source>
        <dbReference type="ARBA" id="ARBA00023157"/>
    </source>
</evidence>
<dbReference type="PANTHER" id="PTHR11339">
    <property type="entry name" value="EXTRACELLULAR MATRIX GLYCOPROTEIN RELATED"/>
    <property type="match status" value="1"/>
</dbReference>
<dbReference type="SMART" id="SM00214">
    <property type="entry name" value="VWC"/>
    <property type="match status" value="2"/>
</dbReference>
<dbReference type="InParanoid" id="A0A6P7K9R0"/>
<evidence type="ECO:0000259" key="6">
    <source>
        <dbReference type="PROSITE" id="PS50184"/>
    </source>
</evidence>